<dbReference type="Gene3D" id="2.60.40.3910">
    <property type="entry name" value="Inclusion body protein"/>
    <property type="match status" value="1"/>
</dbReference>
<dbReference type="Pfam" id="PF12306">
    <property type="entry name" value="PixA"/>
    <property type="match status" value="2"/>
</dbReference>
<reference evidence="2" key="1">
    <citation type="journal article" date="2019" name="Int. J. Syst. Evol. Microbiol.">
        <title>The Global Catalogue of Microorganisms (GCM) 10K type strain sequencing project: providing services to taxonomists for standard genome sequencing and annotation.</title>
        <authorList>
            <consortium name="The Broad Institute Genomics Platform"/>
            <consortium name="The Broad Institute Genome Sequencing Center for Infectious Disease"/>
            <person name="Wu L."/>
            <person name="Ma J."/>
        </authorList>
    </citation>
    <scope>NUCLEOTIDE SEQUENCE [LARGE SCALE GENOMIC DNA]</scope>
    <source>
        <strain evidence="2">JCM 17066</strain>
    </source>
</reference>
<name>A0ABW0MGE2_9BURK</name>
<protein>
    <submittedName>
        <fullName evidence="1">AidA/PixA family protein</fullName>
    </submittedName>
</protein>
<organism evidence="1 2">
    <name type="scientific">Paraherbaspirillum soli</name>
    <dbReference type="NCBI Taxonomy" id="631222"/>
    <lineage>
        <taxon>Bacteria</taxon>
        <taxon>Pseudomonadati</taxon>
        <taxon>Pseudomonadota</taxon>
        <taxon>Betaproteobacteria</taxon>
        <taxon>Burkholderiales</taxon>
        <taxon>Oxalobacteraceae</taxon>
        <taxon>Paraherbaspirillum</taxon>
    </lineage>
</organism>
<dbReference type="EMBL" id="JBHSMT010000029">
    <property type="protein sequence ID" value="MFC5476001.1"/>
    <property type="molecule type" value="Genomic_DNA"/>
</dbReference>
<dbReference type="Proteomes" id="UP001596045">
    <property type="component" value="Unassembled WGS sequence"/>
</dbReference>
<accession>A0ABW0MGE2</accession>
<gene>
    <name evidence="1" type="ORF">ACFPM8_18730</name>
</gene>
<sequence length="165" mass="18044">MSEDVVFASSAKSIDILMIFDTEYIKKMYPNPSQGQGFPTSIDRDCGFLLCTGSRGIISGQGSGDLSFRANEGDKVSFMGTSMSDNSGDAVKVSRMGYLAGVNVFGHFLVNTINESGVEFTRFGATVRSRGNEEFYVQFALYTRDGSTQKLFGYYYWSPSIAIAS</sequence>
<dbReference type="InterPro" id="IPR038712">
    <property type="entry name" value="PixA-like_sf"/>
</dbReference>
<comment type="caution">
    <text evidence="1">The sequence shown here is derived from an EMBL/GenBank/DDBJ whole genome shotgun (WGS) entry which is preliminary data.</text>
</comment>
<evidence type="ECO:0000313" key="1">
    <source>
        <dbReference type="EMBL" id="MFC5476001.1"/>
    </source>
</evidence>
<proteinExistence type="predicted"/>
<keyword evidence="2" id="KW-1185">Reference proteome</keyword>
<evidence type="ECO:0000313" key="2">
    <source>
        <dbReference type="Proteomes" id="UP001596045"/>
    </source>
</evidence>
<dbReference type="RefSeq" id="WP_378999792.1">
    <property type="nucleotide sequence ID" value="NZ_JBHSMT010000029.1"/>
</dbReference>
<dbReference type="InterPro" id="IPR021087">
    <property type="entry name" value="Uncharacterised_PixA/AidA"/>
</dbReference>